<keyword evidence="3" id="KW-1185">Reference proteome</keyword>
<feature type="signal peptide" evidence="1">
    <location>
        <begin position="1"/>
        <end position="19"/>
    </location>
</feature>
<sequence>MKKLLSMLAVFGITSSATVTVVACGTKSENKNPENKPEQPKEDLNKIIKDFKDEATNIYIDHIKNEVMQNLIGIQESEKKHLFIKKDKITAFSNKEKELTLKDKKDIEYDENLILNSTLLAQKLNELKKVNKYKVILDDIDFIFDGVEIIYNDNLKIKSGELSQGVYIGNFINEYKVNIKYKGKNSIEKFEIKDILKYTSTDDATFKLVGDNLVKNTEKDFLVSNEMRKYSNFEWNNIKGNKQTYEGFGDFSDEIKKYINSNDEYKKNLIDFIKQKYFTSFQNLNLEFSNSNIYLDSKFKTNLLNVFENKSSNSFENYISSEASSEKIFKAIFRNDPNSKINIDSLKELYFTKTNIQKWNKELLDLKNNYLKDIKMSQDQITTVQKTNEFNNASSIGNVKIKGVNIIIGTGENKYNHELPDFNLSITYNASNNDSQMIDYLSEFTSKEIIKEFHNFYGIDSNFKYPEFNSNEDYLMNIGDKNLISNMKKYYKNNPGDLGEGYLATVFWTIIYANTSQIHSILLKNIKTSTLSDKPVYESFFININDSNNLFDYASSRVWGNRNNKITASLNDDIFVFTSAKGGAKDKNPDSITFKLGYLAVNFKYEKLFKLSENQDSKAFVKFKY</sequence>
<evidence type="ECO:0000256" key="1">
    <source>
        <dbReference type="SAM" id="SignalP"/>
    </source>
</evidence>
<dbReference type="OrthoDB" id="387107at2"/>
<dbReference type="EMBL" id="CP025057">
    <property type="protein sequence ID" value="AUB31752.1"/>
    <property type="molecule type" value="Genomic_DNA"/>
</dbReference>
<keyword evidence="1" id="KW-0732">Signal</keyword>
<feature type="chain" id="PRO_5014596900" description="Lipoprotein" evidence="1">
    <location>
        <begin position="20"/>
        <end position="625"/>
    </location>
</feature>
<dbReference type="NCBIfam" id="NF038029">
    <property type="entry name" value="LP_plasma"/>
    <property type="match status" value="1"/>
</dbReference>
<reference evidence="2 3" key="1">
    <citation type="submission" date="2017-12" db="EMBL/GenBank/DDBJ databases">
        <title>Complete genome sequence of Spiroplasma floricola 23-6 (ATCC 29989).</title>
        <authorList>
            <person name="Tsai Y.-M."/>
            <person name="Wu P.-S."/>
            <person name="Lo W.-S."/>
            <person name="Kuo C.-H."/>
        </authorList>
    </citation>
    <scope>NUCLEOTIDE SEQUENCE [LARGE SCALE GENOMIC DNA]</scope>
    <source>
        <strain evidence="2 3">23-6</strain>
    </source>
</reference>
<evidence type="ECO:0000313" key="3">
    <source>
        <dbReference type="Proteomes" id="UP000231823"/>
    </source>
</evidence>
<evidence type="ECO:0000313" key="2">
    <source>
        <dbReference type="EMBL" id="AUB31752.1"/>
    </source>
</evidence>
<name>A0A2K8SEA0_9MOLU</name>
<dbReference type="RefSeq" id="WP_100916725.1">
    <property type="nucleotide sequence ID" value="NZ_CP025057.1"/>
</dbReference>
<dbReference type="Proteomes" id="UP000231823">
    <property type="component" value="Chromosome"/>
</dbReference>
<gene>
    <name evidence="2" type="ORF">SFLOR_v1c07040</name>
</gene>
<protein>
    <recommendedName>
        <fullName evidence="4">Lipoprotein</fullName>
    </recommendedName>
</protein>
<dbReference type="PROSITE" id="PS51257">
    <property type="entry name" value="PROKAR_LIPOPROTEIN"/>
    <property type="match status" value="1"/>
</dbReference>
<dbReference type="AlphaFoldDB" id="A0A2K8SEA0"/>
<accession>A0A2K8SEA0</accession>
<dbReference type="KEGG" id="sfz:SFLOR_v1c07040"/>
<proteinExistence type="predicted"/>
<evidence type="ECO:0008006" key="4">
    <source>
        <dbReference type="Google" id="ProtNLM"/>
    </source>
</evidence>
<organism evidence="2 3">
    <name type="scientific">Spiroplasma floricola 23-6</name>
    <dbReference type="NCBI Taxonomy" id="1336749"/>
    <lineage>
        <taxon>Bacteria</taxon>
        <taxon>Bacillati</taxon>
        <taxon>Mycoplasmatota</taxon>
        <taxon>Mollicutes</taxon>
        <taxon>Entomoplasmatales</taxon>
        <taxon>Spiroplasmataceae</taxon>
        <taxon>Spiroplasma</taxon>
    </lineage>
</organism>
<dbReference type="InterPro" id="IPR054816">
    <property type="entry name" value="Lipoprotein_mollicutes-type_CS"/>
</dbReference>